<dbReference type="InterPro" id="IPR018490">
    <property type="entry name" value="cNMP-bd_dom_sf"/>
</dbReference>
<comment type="caution">
    <text evidence="2">The sequence shown here is derived from an EMBL/GenBank/DDBJ whole genome shotgun (WGS) entry which is preliminary data.</text>
</comment>
<protein>
    <submittedName>
        <fullName evidence="2">Cyclic nucleotide-binding protein</fullName>
    </submittedName>
</protein>
<evidence type="ECO:0000313" key="2">
    <source>
        <dbReference type="EMBL" id="ESE40506.1"/>
    </source>
</evidence>
<dbReference type="Gene3D" id="1.10.10.10">
    <property type="entry name" value="Winged helix-like DNA-binding domain superfamily/Winged helix DNA-binding domain"/>
    <property type="match status" value="1"/>
</dbReference>
<dbReference type="Pfam" id="PF00027">
    <property type="entry name" value="cNMP_binding"/>
    <property type="match status" value="1"/>
</dbReference>
<dbReference type="InterPro" id="IPR036388">
    <property type="entry name" value="WH-like_DNA-bd_sf"/>
</dbReference>
<organism evidence="2 3">
    <name type="scientific">Shewanella decolorationis S12</name>
    <dbReference type="NCBI Taxonomy" id="1353536"/>
    <lineage>
        <taxon>Bacteria</taxon>
        <taxon>Pseudomonadati</taxon>
        <taxon>Pseudomonadota</taxon>
        <taxon>Gammaproteobacteria</taxon>
        <taxon>Alteromonadales</taxon>
        <taxon>Shewanellaceae</taxon>
        <taxon>Shewanella</taxon>
    </lineage>
</organism>
<sequence length="245" mass="28147">MLSNAIEGDDFKYGRRVNSMQLKPLAKGRYSQRWEQDYPLIEAVILSCISEVKMLKKGAHLMTQGEAITSLVLVKQGRVSLGHTARNGRCFQLGTIDCDSQLFGEMEFFTQYQCQLDIIANEPLEISLISTEKLQHSLGQHPQLALFFASAIAIDYQDTVDIFTRRLLYPISYNVAFDIYHEYLNDLPVDGFSKRYLEAERFGTTDRVYRRALQHLEERDLIERKKEGIRIKNLNALKAFVEAGI</sequence>
<dbReference type="PROSITE" id="PS50042">
    <property type="entry name" value="CNMP_BINDING_3"/>
    <property type="match status" value="1"/>
</dbReference>
<evidence type="ECO:0000259" key="1">
    <source>
        <dbReference type="PROSITE" id="PS50042"/>
    </source>
</evidence>
<feature type="domain" description="Cyclic nucleotide-binding" evidence="1">
    <location>
        <begin position="45"/>
        <end position="139"/>
    </location>
</feature>
<name>A0ABP2Z1X8_9GAMM</name>
<evidence type="ECO:0000313" key="3">
    <source>
        <dbReference type="Proteomes" id="UP000017548"/>
    </source>
</evidence>
<accession>A0ABP2Z1X8</accession>
<dbReference type="InterPro" id="IPR014710">
    <property type="entry name" value="RmlC-like_jellyroll"/>
</dbReference>
<proteinExistence type="predicted"/>
<gene>
    <name evidence="2" type="ORF">SHD_2956</name>
</gene>
<reference evidence="2 3" key="1">
    <citation type="journal article" date="2013" name="Genome Announc.">
        <title>Draft Genome Sequence of Shewanella decolorationis S12, a Dye-Degrading Bacterium Isolated from a Wastewater Treatment Plant.</title>
        <authorList>
            <person name="Xu M."/>
            <person name="Fang Y."/>
            <person name="Liu J."/>
            <person name="Chen X."/>
            <person name="Sun G."/>
            <person name="Guo J."/>
            <person name="Hua Z."/>
            <person name="Tu Q."/>
            <person name="Wu L."/>
            <person name="Zhou J."/>
            <person name="Liu X."/>
        </authorList>
    </citation>
    <scope>NUCLEOTIDE SEQUENCE [LARGE SCALE GENOMIC DNA]</scope>
    <source>
        <strain evidence="2 3">S12</strain>
    </source>
</reference>
<dbReference type="CDD" id="cd00038">
    <property type="entry name" value="CAP_ED"/>
    <property type="match status" value="1"/>
</dbReference>
<dbReference type="InterPro" id="IPR000595">
    <property type="entry name" value="cNMP-bd_dom"/>
</dbReference>
<dbReference type="Proteomes" id="UP000017548">
    <property type="component" value="Unassembled WGS sequence"/>
</dbReference>
<dbReference type="Gene3D" id="2.60.120.10">
    <property type="entry name" value="Jelly Rolls"/>
    <property type="match status" value="1"/>
</dbReference>
<dbReference type="SUPFAM" id="SSF51206">
    <property type="entry name" value="cAMP-binding domain-like"/>
    <property type="match status" value="1"/>
</dbReference>
<dbReference type="EMBL" id="AXZL01000071">
    <property type="protein sequence ID" value="ESE40506.1"/>
    <property type="molecule type" value="Genomic_DNA"/>
</dbReference>
<keyword evidence="3" id="KW-1185">Reference proteome</keyword>